<dbReference type="EMBL" id="LR134408">
    <property type="protein sequence ID" value="VEH73083.1"/>
    <property type="molecule type" value="Genomic_DNA"/>
</dbReference>
<organism evidence="1 2">
    <name type="scientific">Corynebacterium segmentosum</name>
    <dbReference type="NCBI Taxonomy" id="43990"/>
    <lineage>
        <taxon>Bacteria</taxon>
        <taxon>Bacillati</taxon>
        <taxon>Actinomycetota</taxon>
        <taxon>Actinomycetes</taxon>
        <taxon>Mycobacteriales</taxon>
        <taxon>Corynebacteriaceae</taxon>
        <taxon>Corynebacterium</taxon>
    </lineage>
</organism>
<dbReference type="InterPro" id="IPR025447">
    <property type="entry name" value="DUF4192"/>
</dbReference>
<dbReference type="Pfam" id="PF13830">
    <property type="entry name" value="DUF4192"/>
    <property type="match status" value="1"/>
</dbReference>
<protein>
    <recommendedName>
        <fullName evidence="3">DUF4192 domain-containing protein</fullName>
    </recommendedName>
</protein>
<name>A0ABY6TFD5_9CORY</name>
<reference evidence="1 2" key="1">
    <citation type="submission" date="2018-12" db="EMBL/GenBank/DDBJ databases">
        <authorList>
            <consortium name="Pathogen Informatics"/>
        </authorList>
    </citation>
    <scope>NUCLEOTIDE SEQUENCE [LARGE SCALE GENOMIC DNA]</scope>
    <source>
        <strain evidence="1 2">NCTC934</strain>
    </source>
</reference>
<evidence type="ECO:0008006" key="3">
    <source>
        <dbReference type="Google" id="ProtNLM"/>
    </source>
</evidence>
<keyword evidence="2" id="KW-1185">Reference proteome</keyword>
<accession>A0ABY6TFD5</accession>
<sequence length="375" mass="40603">MGFRYLPQAPKLGVMKITTPQQPIRTPGDILANIPGILGFFPAESIVLISIEPTSAGRTMGPVARIDLSDVPDALPEIMSAFHCGNPEVVLGFIISQREEVELWEMIEALYHFEDDKGTGIDACWLVEEIATSTAYDLVFGFGTGNGKGPMHAWTEGTIPAISTSSSMRACVENGTLPELSRDELVQQFAPHNPYFGHEEIVSMQRCAEELSRQTRAGHGYGSTNPTRVVQHLIADAQYVLSEVETLEETLDNEELLCVGAMWMSTTWMRDLVIRDLVESPHAAGTLLLATARTFGGTIRYNALALFAATQVAQKFGLYAGPALTVAIDEAPGHNLSQLIAQAYRSGMGERLITSLSRGCDAAREAAGIDADGFV</sequence>
<evidence type="ECO:0000313" key="2">
    <source>
        <dbReference type="Proteomes" id="UP000280707"/>
    </source>
</evidence>
<dbReference type="Proteomes" id="UP000280707">
    <property type="component" value="Chromosome"/>
</dbReference>
<evidence type="ECO:0000313" key="1">
    <source>
        <dbReference type="EMBL" id="VEH73083.1"/>
    </source>
</evidence>
<proteinExistence type="predicted"/>
<gene>
    <name evidence="1" type="ORF">NCTC934_01376</name>
</gene>